<dbReference type="InterPro" id="IPR011658">
    <property type="entry name" value="PA14_dom"/>
</dbReference>
<accession>A0A0G0M2W5</accession>
<dbReference type="PROSITE" id="PS51820">
    <property type="entry name" value="PA14"/>
    <property type="match status" value="2"/>
</dbReference>
<gene>
    <name evidence="2" type="ORF">UT23_C0010G0013</name>
</gene>
<reference evidence="2 3" key="1">
    <citation type="journal article" date="2015" name="Nature">
        <title>rRNA introns, odd ribosomes, and small enigmatic genomes across a large radiation of phyla.</title>
        <authorList>
            <person name="Brown C.T."/>
            <person name="Hug L.A."/>
            <person name="Thomas B.C."/>
            <person name="Sharon I."/>
            <person name="Castelle C.J."/>
            <person name="Singh A."/>
            <person name="Wilkins M.J."/>
            <person name="Williams K.H."/>
            <person name="Banfield J.F."/>
        </authorList>
    </citation>
    <scope>NUCLEOTIDE SEQUENCE [LARGE SCALE GENOMIC DNA]</scope>
</reference>
<evidence type="ECO:0000259" key="1">
    <source>
        <dbReference type="PROSITE" id="PS51820"/>
    </source>
</evidence>
<proteinExistence type="predicted"/>
<dbReference type="SMART" id="SM00758">
    <property type="entry name" value="PA14"/>
    <property type="match status" value="2"/>
</dbReference>
<evidence type="ECO:0000313" key="2">
    <source>
        <dbReference type="EMBL" id="KKQ97617.1"/>
    </source>
</evidence>
<evidence type="ECO:0000313" key="3">
    <source>
        <dbReference type="Proteomes" id="UP000034325"/>
    </source>
</evidence>
<dbReference type="Gene3D" id="3.90.182.10">
    <property type="entry name" value="Toxin - Anthrax Protective Antigen,domain 1"/>
    <property type="match status" value="2"/>
</dbReference>
<feature type="domain" description="PA14" evidence="1">
    <location>
        <begin position="238"/>
        <end position="380"/>
    </location>
</feature>
<dbReference type="Pfam" id="PF07691">
    <property type="entry name" value="PA14"/>
    <property type="match status" value="2"/>
</dbReference>
<name>A0A0G0M2W5_9BACT</name>
<protein>
    <submittedName>
        <fullName evidence="2">PA14 domain protein</fullName>
    </submittedName>
</protein>
<dbReference type="SUPFAM" id="SSF56988">
    <property type="entry name" value="Anthrax protective antigen"/>
    <property type="match status" value="2"/>
</dbReference>
<dbReference type="EMBL" id="LBWA01000010">
    <property type="protein sequence ID" value="KKQ97617.1"/>
    <property type="molecule type" value="Genomic_DNA"/>
</dbReference>
<dbReference type="Proteomes" id="UP000034325">
    <property type="component" value="Unassembled WGS sequence"/>
</dbReference>
<comment type="caution">
    <text evidence="2">The sequence shown here is derived from an EMBL/GenBank/DDBJ whole genome shotgun (WGS) entry which is preliminary data.</text>
</comment>
<organism evidence="2 3">
    <name type="scientific">Candidatus Woesebacteria bacterium GW2011_GWA1_39_12</name>
    <dbReference type="NCBI Taxonomy" id="1618549"/>
    <lineage>
        <taxon>Bacteria</taxon>
        <taxon>Candidatus Woeseibacteriota</taxon>
    </lineage>
</organism>
<sequence length="381" mass="42739">MDYLIHQGDNAIIKQPFEAQKRISRIIVKSLNKVFRAYTLNYKYGWEPTKHFDDGDGFAEFIYEVKDGQVIHSLLTGVTPWNDNPPQPTPTPPPSPLANRVVGLRGLYYNSIDIGTNYSFARIDPQIQFDWGSGSPNYSSLGNDTYSIFWAGDLKVASGGTYTFYTVSDDGVKLWINNQLIIDNWTNHAPTTNSASINLIPGENKVKLQYYESSGGAIIRLNWSGPGITTQAIPSSNLSYCPFLAEYFNEEGFRSLIKTQIDNQIQFDWGTGFPVSGVDPDSFSVRWTGVVKPPQDGDYTFTTTSDDGVRLFINDQLLIDNWTLHVSTTDTESIHLNANQDYYIRLEYFDRSGGATMRLSWNGPGISFSHGGDFLTCDRSQ</sequence>
<dbReference type="AlphaFoldDB" id="A0A0G0M2W5"/>
<dbReference type="InterPro" id="IPR037524">
    <property type="entry name" value="PA14/GLEYA"/>
</dbReference>
<feature type="domain" description="PA14" evidence="1">
    <location>
        <begin position="99"/>
        <end position="237"/>
    </location>
</feature>